<dbReference type="Pfam" id="PF02826">
    <property type="entry name" value="2-Hacid_dh_C"/>
    <property type="match status" value="1"/>
</dbReference>
<dbReference type="PROSITE" id="PS00671">
    <property type="entry name" value="D_2_HYDROXYACID_DH_3"/>
    <property type="match status" value="1"/>
</dbReference>
<evidence type="ECO:0000256" key="4">
    <source>
        <dbReference type="RuleBase" id="RU003719"/>
    </source>
</evidence>
<dbReference type="InterPro" id="IPR029753">
    <property type="entry name" value="D-isomer_DH_CS"/>
</dbReference>
<feature type="domain" description="D-isomer specific 2-hydroxyacid dehydrogenase catalytic" evidence="5">
    <location>
        <begin position="3"/>
        <end position="316"/>
    </location>
</feature>
<keyword evidence="2 4" id="KW-0560">Oxidoreductase</keyword>
<evidence type="ECO:0000259" key="6">
    <source>
        <dbReference type="Pfam" id="PF02826"/>
    </source>
</evidence>
<organism evidence="7 8">
    <name type="scientific">Bdellovibrio svalbardensis</name>
    <dbReference type="NCBI Taxonomy" id="2972972"/>
    <lineage>
        <taxon>Bacteria</taxon>
        <taxon>Pseudomonadati</taxon>
        <taxon>Bdellovibrionota</taxon>
        <taxon>Bdellovibrionia</taxon>
        <taxon>Bdellovibrionales</taxon>
        <taxon>Pseudobdellovibrionaceae</taxon>
        <taxon>Bdellovibrio</taxon>
    </lineage>
</organism>
<protein>
    <submittedName>
        <fullName evidence="7">2-hydroxyacid dehydrogenase</fullName>
    </submittedName>
</protein>
<evidence type="ECO:0000256" key="1">
    <source>
        <dbReference type="ARBA" id="ARBA00005854"/>
    </source>
</evidence>
<feature type="domain" description="D-isomer specific 2-hydroxyacid dehydrogenase NAD-binding" evidence="6">
    <location>
        <begin position="111"/>
        <end position="296"/>
    </location>
</feature>
<comment type="caution">
    <text evidence="7">The sequence shown here is derived from an EMBL/GenBank/DDBJ whole genome shotgun (WGS) entry which is preliminary data.</text>
</comment>
<dbReference type="PANTHER" id="PTHR43026:SF1">
    <property type="entry name" value="2-HYDROXYACID DEHYDROGENASE HOMOLOG 1-RELATED"/>
    <property type="match status" value="1"/>
</dbReference>
<dbReference type="SUPFAM" id="SSF51735">
    <property type="entry name" value="NAD(P)-binding Rossmann-fold domains"/>
    <property type="match status" value="1"/>
</dbReference>
<dbReference type="InterPro" id="IPR058205">
    <property type="entry name" value="D-LDH-like"/>
</dbReference>
<dbReference type="PROSITE" id="PS00670">
    <property type="entry name" value="D_2_HYDROXYACID_DH_2"/>
    <property type="match status" value="1"/>
</dbReference>
<keyword evidence="3" id="KW-0520">NAD</keyword>
<dbReference type="SUPFAM" id="SSF52283">
    <property type="entry name" value="Formate/glycerate dehydrogenase catalytic domain-like"/>
    <property type="match status" value="1"/>
</dbReference>
<dbReference type="InterPro" id="IPR006139">
    <property type="entry name" value="D-isomer_2_OHA_DH_cat_dom"/>
</dbReference>
<name>A0ABT6DES8_9BACT</name>
<dbReference type="RefSeq" id="WP_277576807.1">
    <property type="nucleotide sequence ID" value="NZ_JANRMI010000001.1"/>
</dbReference>
<comment type="similarity">
    <text evidence="1 4">Belongs to the D-isomer specific 2-hydroxyacid dehydrogenase family.</text>
</comment>
<sequence length="323" mass="36111">MKVAFFSAKKYEVEIFKQSNQKSSLEFHFFESRLTEQTAQLAKGHHAVCCFVNDVLDAPVLRILADLNIKYIALRCAGYNNIDLNAAQNLGLQVFRVPEYSPYAVAEHATALLLTLNRKIHRAHNRVRELNFALDGLVGFDLHGKTVGVIGTGKIGRVFATIMKGFGCRVLAFDPHPNTDLKIDIEYVTLNEIYRNSDVLSLHCPLNEHTRYLLNEQAFGQMKRNAILINTGRGAIIDTKALINALKTHQIGGACLDVYEEEEGIFFNDQSIEGIEDDILARLTTFPNVLITSHQAFLTKEALANIATTTIQNLERTQIPALV</sequence>
<evidence type="ECO:0000313" key="8">
    <source>
        <dbReference type="Proteomes" id="UP001152321"/>
    </source>
</evidence>
<reference evidence="7" key="1">
    <citation type="submission" date="2022-08" db="EMBL/GenBank/DDBJ databases">
        <title>Novel Bdellovibrio Species Isolated from Svalbard: Designation Bdellovibrio svalbardensis.</title>
        <authorList>
            <person name="Mitchell R.J."/>
            <person name="Choi S.Y."/>
        </authorList>
    </citation>
    <scope>NUCLEOTIDE SEQUENCE</scope>
    <source>
        <strain evidence="7">PAP01</strain>
    </source>
</reference>
<evidence type="ECO:0000259" key="5">
    <source>
        <dbReference type="Pfam" id="PF00389"/>
    </source>
</evidence>
<dbReference type="Gene3D" id="3.40.50.720">
    <property type="entry name" value="NAD(P)-binding Rossmann-like Domain"/>
    <property type="match status" value="2"/>
</dbReference>
<dbReference type="PANTHER" id="PTHR43026">
    <property type="entry name" value="2-HYDROXYACID DEHYDROGENASE HOMOLOG 1-RELATED"/>
    <property type="match status" value="1"/>
</dbReference>
<keyword evidence="8" id="KW-1185">Reference proteome</keyword>
<dbReference type="InterPro" id="IPR029752">
    <property type="entry name" value="D-isomer_DH_CS1"/>
</dbReference>
<evidence type="ECO:0000256" key="2">
    <source>
        <dbReference type="ARBA" id="ARBA00023002"/>
    </source>
</evidence>
<dbReference type="PROSITE" id="PS00065">
    <property type="entry name" value="D_2_HYDROXYACID_DH_1"/>
    <property type="match status" value="1"/>
</dbReference>
<proteinExistence type="inferred from homology"/>
<dbReference type="CDD" id="cd12183">
    <property type="entry name" value="LDH_like_2"/>
    <property type="match status" value="1"/>
</dbReference>
<evidence type="ECO:0000313" key="7">
    <source>
        <dbReference type="EMBL" id="MDG0815331.1"/>
    </source>
</evidence>
<evidence type="ECO:0000256" key="3">
    <source>
        <dbReference type="ARBA" id="ARBA00023027"/>
    </source>
</evidence>
<dbReference type="InterPro" id="IPR006140">
    <property type="entry name" value="D-isomer_DH_NAD-bd"/>
</dbReference>
<accession>A0ABT6DES8</accession>
<dbReference type="EMBL" id="JANRMI010000001">
    <property type="protein sequence ID" value="MDG0815331.1"/>
    <property type="molecule type" value="Genomic_DNA"/>
</dbReference>
<dbReference type="Pfam" id="PF00389">
    <property type="entry name" value="2-Hacid_dh"/>
    <property type="match status" value="1"/>
</dbReference>
<dbReference type="Proteomes" id="UP001152321">
    <property type="component" value="Unassembled WGS sequence"/>
</dbReference>
<gene>
    <name evidence="7" type="ORF">NWE73_03090</name>
</gene>
<dbReference type="InterPro" id="IPR036291">
    <property type="entry name" value="NAD(P)-bd_dom_sf"/>
</dbReference>